<feature type="transmembrane region" description="Helical" evidence="1">
    <location>
        <begin position="61"/>
        <end position="84"/>
    </location>
</feature>
<reference evidence="3" key="2">
    <citation type="submission" date="2015-08" db="UniProtKB">
        <authorList>
            <consortium name="WormBaseParasite"/>
        </authorList>
    </citation>
    <scope>IDENTIFICATION</scope>
</reference>
<dbReference type="Gene3D" id="1.20.1070.10">
    <property type="entry name" value="Rhodopsin 7-helix transmembrane proteins"/>
    <property type="match status" value="1"/>
</dbReference>
<sequence>MNILGNFYEDKDGIAAYYYFINGLCNTVTYGISLLSSFNTFIALNYPLLFDTWFSKKKISIYLVIIFLVGLIYGIGFIFFYPYYLYVQSLEGYYIKFKSLYVPYYILAYSIIVVYPIAILVVIMNTISTVKITKYYKKINAKNSQNVLMFIYTIVIFFTYLIVVAYTVTKILTKIFIQNDLVENIALIVIYWNIDIQTFGLFYTVLFLYSPLRDLMLFKSKKECNQNNNIAIINHNERPRIQQNKPLNII</sequence>
<organism evidence="2 3">
    <name type="scientific">Strongyloides venezuelensis</name>
    <name type="common">Threadworm</name>
    <dbReference type="NCBI Taxonomy" id="75913"/>
    <lineage>
        <taxon>Eukaryota</taxon>
        <taxon>Metazoa</taxon>
        <taxon>Ecdysozoa</taxon>
        <taxon>Nematoda</taxon>
        <taxon>Chromadorea</taxon>
        <taxon>Rhabditida</taxon>
        <taxon>Tylenchina</taxon>
        <taxon>Panagrolaimomorpha</taxon>
        <taxon>Strongyloidoidea</taxon>
        <taxon>Strongyloididae</taxon>
        <taxon>Strongyloides</taxon>
    </lineage>
</organism>
<protein>
    <submittedName>
        <fullName evidence="3">Serpentine receptor class gamma</fullName>
    </submittedName>
</protein>
<reference evidence="2" key="1">
    <citation type="submission" date="2014-07" db="EMBL/GenBank/DDBJ databases">
        <authorList>
            <person name="Martin A.A"/>
            <person name="De Silva N."/>
        </authorList>
    </citation>
    <scope>NUCLEOTIDE SEQUENCE</scope>
</reference>
<name>A0A0K0G635_STRVS</name>
<dbReference type="PANTHER" id="PTHR31552">
    <property type="entry name" value="SERPENTINE RECEPTOR CLASS GAMMA"/>
    <property type="match status" value="1"/>
</dbReference>
<dbReference type="AlphaFoldDB" id="A0A0K0G635"/>
<feature type="transmembrane region" description="Helical" evidence="1">
    <location>
        <begin position="188"/>
        <end position="212"/>
    </location>
</feature>
<dbReference type="PANTHER" id="PTHR31552:SF8">
    <property type="entry name" value="SERPENTINE RECEPTOR CLASS GAMMA"/>
    <property type="match status" value="1"/>
</dbReference>
<feature type="transmembrane region" description="Helical" evidence="1">
    <location>
        <begin position="104"/>
        <end position="127"/>
    </location>
</feature>
<dbReference type="WBParaSite" id="SVE_2021500.1">
    <property type="protein sequence ID" value="SVE_2021500.1"/>
    <property type="gene ID" value="SVE_2021500"/>
</dbReference>
<feature type="transmembrane region" description="Helical" evidence="1">
    <location>
        <begin position="28"/>
        <end position="49"/>
    </location>
</feature>
<evidence type="ECO:0000256" key="1">
    <source>
        <dbReference type="SAM" id="Phobius"/>
    </source>
</evidence>
<keyword evidence="1" id="KW-0812">Transmembrane</keyword>
<proteinExistence type="predicted"/>
<dbReference type="Proteomes" id="UP000035680">
    <property type="component" value="Unassembled WGS sequence"/>
</dbReference>
<keyword evidence="2" id="KW-1185">Reference proteome</keyword>
<feature type="transmembrane region" description="Helical" evidence="1">
    <location>
        <begin position="147"/>
        <end position="168"/>
    </location>
</feature>
<keyword evidence="1" id="KW-1133">Transmembrane helix</keyword>
<keyword evidence="1" id="KW-0472">Membrane</keyword>
<accession>A0A0K0G635</accession>
<evidence type="ECO:0000313" key="2">
    <source>
        <dbReference type="Proteomes" id="UP000035680"/>
    </source>
</evidence>
<evidence type="ECO:0000313" key="3">
    <source>
        <dbReference type="WBParaSite" id="SVE_2021500.1"/>
    </source>
</evidence>